<organism evidence="1 2">
    <name type="scientific">Burkholderia ubonensis</name>
    <dbReference type="NCBI Taxonomy" id="101571"/>
    <lineage>
        <taxon>Bacteria</taxon>
        <taxon>Pseudomonadati</taxon>
        <taxon>Pseudomonadota</taxon>
        <taxon>Betaproteobacteria</taxon>
        <taxon>Burkholderiales</taxon>
        <taxon>Burkholderiaceae</taxon>
        <taxon>Burkholderia</taxon>
        <taxon>Burkholderia cepacia complex</taxon>
    </lineage>
</organism>
<comment type="caution">
    <text evidence="1">The sequence shown here is derived from an EMBL/GenBank/DDBJ whole genome shotgun (WGS) entry which is preliminary data.</text>
</comment>
<keyword evidence="2" id="KW-1185">Reference proteome</keyword>
<accession>A0AAW3MWT5</accession>
<dbReference type="EMBL" id="LPBJ01000047">
    <property type="protein sequence ID" value="KVP98045.1"/>
    <property type="molecule type" value="Genomic_DNA"/>
</dbReference>
<reference evidence="1 2" key="1">
    <citation type="submission" date="2015-11" db="EMBL/GenBank/DDBJ databases">
        <title>Expanding the genomic diversity of Burkholderia species for the development of highly accurate diagnostics.</title>
        <authorList>
            <person name="Sahl J."/>
            <person name="Keim P."/>
            <person name="Wagner D."/>
        </authorList>
    </citation>
    <scope>NUCLEOTIDE SEQUENCE [LARGE SCALE GENOMIC DNA]</scope>
    <source>
        <strain evidence="1 2">MSMB1808WGS</strain>
    </source>
</reference>
<dbReference type="Proteomes" id="UP000056453">
    <property type="component" value="Unassembled WGS sequence"/>
</dbReference>
<evidence type="ECO:0000313" key="1">
    <source>
        <dbReference type="EMBL" id="KVP98045.1"/>
    </source>
</evidence>
<gene>
    <name evidence="1" type="ORF">WJ96_05605</name>
</gene>
<protein>
    <submittedName>
        <fullName evidence="1">Uncharacterized protein</fullName>
    </submittedName>
</protein>
<evidence type="ECO:0000313" key="2">
    <source>
        <dbReference type="Proteomes" id="UP000056453"/>
    </source>
</evidence>
<proteinExistence type="predicted"/>
<dbReference type="AlphaFoldDB" id="A0AAW3MWT5"/>
<name>A0AAW3MWT5_9BURK</name>
<sequence>MTMRVTIDEMMAELQKQKDAGVPGNTYMALPGSDNNCRGGFANFEVKLRVCSVAKADFEKGWTIAKLVSRGGAPVLMLG</sequence>